<dbReference type="WBParaSite" id="TCNE_0000484201-mRNA-1">
    <property type="protein sequence ID" value="TCNE_0000484201-mRNA-1"/>
    <property type="gene ID" value="TCNE_0000484201"/>
</dbReference>
<keyword evidence="2" id="KW-1185">Reference proteome</keyword>
<dbReference type="EMBL" id="UYWY01009421">
    <property type="protein sequence ID" value="VDM32715.1"/>
    <property type="molecule type" value="Genomic_DNA"/>
</dbReference>
<organism evidence="2 3">
    <name type="scientific">Toxocara canis</name>
    <name type="common">Canine roundworm</name>
    <dbReference type="NCBI Taxonomy" id="6265"/>
    <lineage>
        <taxon>Eukaryota</taxon>
        <taxon>Metazoa</taxon>
        <taxon>Ecdysozoa</taxon>
        <taxon>Nematoda</taxon>
        <taxon>Chromadorea</taxon>
        <taxon>Rhabditida</taxon>
        <taxon>Spirurina</taxon>
        <taxon>Ascaridomorpha</taxon>
        <taxon>Ascaridoidea</taxon>
        <taxon>Toxocaridae</taxon>
        <taxon>Toxocara</taxon>
    </lineage>
</organism>
<sequence length="50" mass="5451">MEFDMGLCGSDDMQGNTCVLSASEEYIAMNHGAHKLTRLLRGGLHSKVIL</sequence>
<evidence type="ECO:0000313" key="1">
    <source>
        <dbReference type="EMBL" id="VDM32715.1"/>
    </source>
</evidence>
<dbReference type="AlphaFoldDB" id="A0A183U8M2"/>
<proteinExistence type="predicted"/>
<reference evidence="3" key="1">
    <citation type="submission" date="2016-06" db="UniProtKB">
        <authorList>
            <consortium name="WormBaseParasite"/>
        </authorList>
    </citation>
    <scope>IDENTIFICATION</scope>
</reference>
<name>A0A183U8M2_TOXCA</name>
<evidence type="ECO:0000313" key="3">
    <source>
        <dbReference type="WBParaSite" id="TCNE_0000484201-mRNA-1"/>
    </source>
</evidence>
<dbReference type="Proteomes" id="UP000050794">
    <property type="component" value="Unassembled WGS sequence"/>
</dbReference>
<reference evidence="1 2" key="2">
    <citation type="submission" date="2018-11" db="EMBL/GenBank/DDBJ databases">
        <authorList>
            <consortium name="Pathogen Informatics"/>
        </authorList>
    </citation>
    <scope>NUCLEOTIDE SEQUENCE [LARGE SCALE GENOMIC DNA]</scope>
</reference>
<protein>
    <submittedName>
        <fullName evidence="1 3">Uncharacterized protein</fullName>
    </submittedName>
</protein>
<evidence type="ECO:0000313" key="2">
    <source>
        <dbReference type="Proteomes" id="UP000050794"/>
    </source>
</evidence>
<gene>
    <name evidence="1" type="ORF">TCNE_LOCUS4841</name>
</gene>
<accession>A0A183U8M2</accession>